<dbReference type="InterPro" id="IPR017441">
    <property type="entry name" value="Protein_kinase_ATP_BS"/>
</dbReference>
<protein>
    <recommendedName>
        <fullName evidence="2">non-specific serine/threonine protein kinase</fullName>
        <ecNumber evidence="2">2.7.11.1</ecNumber>
    </recommendedName>
</protein>
<dbReference type="FunFam" id="1.10.510.10:FF:000193">
    <property type="entry name" value="Serine/threonine-protein kinase CTR1"/>
    <property type="match status" value="1"/>
</dbReference>
<dbReference type="FunFam" id="3.30.200.20:FF:000060">
    <property type="entry name" value="Serine/threonine-protein kinase isoform 1"/>
    <property type="match status" value="1"/>
</dbReference>
<dbReference type="AlphaFoldDB" id="A0A835UXQ7"/>
<dbReference type="SUPFAM" id="SSF56112">
    <property type="entry name" value="Protein kinase-like (PK-like)"/>
    <property type="match status" value="1"/>
</dbReference>
<evidence type="ECO:0000256" key="5">
    <source>
        <dbReference type="ARBA" id="ARBA00022741"/>
    </source>
</evidence>
<evidence type="ECO:0000313" key="13">
    <source>
        <dbReference type="Proteomes" id="UP000636800"/>
    </source>
</evidence>
<evidence type="ECO:0000256" key="8">
    <source>
        <dbReference type="ARBA" id="ARBA00047899"/>
    </source>
</evidence>
<comment type="catalytic activity">
    <reaction evidence="9">
        <text>L-seryl-[protein] + ATP = O-phospho-L-seryl-[protein] + ADP + H(+)</text>
        <dbReference type="Rhea" id="RHEA:17989"/>
        <dbReference type="Rhea" id="RHEA-COMP:9863"/>
        <dbReference type="Rhea" id="RHEA-COMP:11604"/>
        <dbReference type="ChEBI" id="CHEBI:15378"/>
        <dbReference type="ChEBI" id="CHEBI:29999"/>
        <dbReference type="ChEBI" id="CHEBI:30616"/>
        <dbReference type="ChEBI" id="CHEBI:83421"/>
        <dbReference type="ChEBI" id="CHEBI:456216"/>
        <dbReference type="EC" id="2.7.11.1"/>
    </reaction>
</comment>
<gene>
    <name evidence="12" type="ORF">HPP92_013161</name>
</gene>
<dbReference type="PANTHER" id="PTHR44329:SF96">
    <property type="entry name" value="OS04G0610900 PROTEIN"/>
    <property type="match status" value="1"/>
</dbReference>
<dbReference type="EC" id="2.7.11.1" evidence="2"/>
<feature type="binding site" evidence="10">
    <location>
        <position position="567"/>
    </location>
    <ligand>
        <name>ATP</name>
        <dbReference type="ChEBI" id="CHEBI:30616"/>
    </ligand>
</feature>
<proteinExistence type="inferred from homology"/>
<dbReference type="PROSITE" id="PS00107">
    <property type="entry name" value="PROTEIN_KINASE_ATP"/>
    <property type="match status" value="1"/>
</dbReference>
<comment type="catalytic activity">
    <reaction evidence="8">
        <text>L-threonyl-[protein] + ATP = O-phospho-L-threonyl-[protein] + ADP + H(+)</text>
        <dbReference type="Rhea" id="RHEA:46608"/>
        <dbReference type="Rhea" id="RHEA-COMP:11060"/>
        <dbReference type="Rhea" id="RHEA-COMP:11605"/>
        <dbReference type="ChEBI" id="CHEBI:15378"/>
        <dbReference type="ChEBI" id="CHEBI:30013"/>
        <dbReference type="ChEBI" id="CHEBI:30616"/>
        <dbReference type="ChEBI" id="CHEBI:61977"/>
        <dbReference type="ChEBI" id="CHEBI:456216"/>
        <dbReference type="EC" id="2.7.11.1"/>
    </reaction>
</comment>
<dbReference type="Proteomes" id="UP000636800">
    <property type="component" value="Chromosome 6"/>
</dbReference>
<evidence type="ECO:0000256" key="7">
    <source>
        <dbReference type="ARBA" id="ARBA00022840"/>
    </source>
</evidence>
<dbReference type="Pfam" id="PF07714">
    <property type="entry name" value="PK_Tyr_Ser-Thr"/>
    <property type="match status" value="1"/>
</dbReference>
<dbReference type="CDD" id="cd13999">
    <property type="entry name" value="STKc_MAP3K-like"/>
    <property type="match status" value="1"/>
</dbReference>
<keyword evidence="4" id="KW-0808">Transferase</keyword>
<comment type="caution">
    <text evidence="12">The sequence shown here is derived from an EMBL/GenBank/DDBJ whole genome shotgun (WGS) entry which is preliminary data.</text>
</comment>
<dbReference type="Pfam" id="PF14381">
    <property type="entry name" value="EDR1_CTR1_ARMC3_pept"/>
    <property type="match status" value="1"/>
</dbReference>
<dbReference type="GO" id="GO:0010182">
    <property type="term" value="P:sugar mediated signaling pathway"/>
    <property type="evidence" value="ECO:0007669"/>
    <property type="project" value="UniProtKB-ARBA"/>
</dbReference>
<reference evidence="12 13" key="1">
    <citation type="journal article" date="2020" name="Nat. Food">
        <title>A phased Vanilla planifolia genome enables genetic improvement of flavour and production.</title>
        <authorList>
            <person name="Hasing T."/>
            <person name="Tang H."/>
            <person name="Brym M."/>
            <person name="Khazi F."/>
            <person name="Huang T."/>
            <person name="Chambers A.H."/>
        </authorList>
    </citation>
    <scope>NUCLEOTIDE SEQUENCE [LARGE SCALE GENOMIC DNA]</scope>
    <source>
        <tissue evidence="12">Leaf</tissue>
    </source>
</reference>
<accession>A0A835UXQ7</accession>
<dbReference type="OrthoDB" id="661680at2759"/>
<dbReference type="InterPro" id="IPR001245">
    <property type="entry name" value="Ser-Thr/Tyr_kinase_cat_dom"/>
</dbReference>
<dbReference type="PROSITE" id="PS50011">
    <property type="entry name" value="PROTEIN_KINASE_DOM"/>
    <property type="match status" value="1"/>
</dbReference>
<evidence type="ECO:0000256" key="2">
    <source>
        <dbReference type="ARBA" id="ARBA00012513"/>
    </source>
</evidence>
<keyword evidence="3" id="KW-0723">Serine/threonine-protein kinase</keyword>
<dbReference type="Gene3D" id="1.10.510.10">
    <property type="entry name" value="Transferase(Phosphotransferase) domain 1"/>
    <property type="match status" value="1"/>
</dbReference>
<evidence type="ECO:0000256" key="9">
    <source>
        <dbReference type="ARBA" id="ARBA00048679"/>
    </source>
</evidence>
<evidence type="ECO:0000256" key="1">
    <source>
        <dbReference type="ARBA" id="ARBA00010507"/>
    </source>
</evidence>
<evidence type="ECO:0000256" key="6">
    <source>
        <dbReference type="ARBA" id="ARBA00022777"/>
    </source>
</evidence>
<keyword evidence="7 10" id="KW-0067">ATP-binding</keyword>
<dbReference type="InterPro" id="IPR000719">
    <property type="entry name" value="Prot_kinase_dom"/>
</dbReference>
<feature type="domain" description="Protein kinase" evidence="11">
    <location>
        <begin position="540"/>
        <end position="798"/>
    </location>
</feature>
<keyword evidence="6" id="KW-0418">Kinase</keyword>
<keyword evidence="13" id="KW-1185">Reference proteome</keyword>
<evidence type="ECO:0000256" key="4">
    <source>
        <dbReference type="ARBA" id="ARBA00022679"/>
    </source>
</evidence>
<dbReference type="InterPro" id="IPR008271">
    <property type="entry name" value="Ser/Thr_kinase_AS"/>
</dbReference>
<dbReference type="SMART" id="SM00220">
    <property type="entry name" value="S_TKc"/>
    <property type="match status" value="1"/>
</dbReference>
<dbReference type="GO" id="GO:0006950">
    <property type="term" value="P:response to stress"/>
    <property type="evidence" value="ECO:0007669"/>
    <property type="project" value="UniProtKB-ARBA"/>
</dbReference>
<dbReference type="PANTHER" id="PTHR44329">
    <property type="entry name" value="SERINE/THREONINE-PROTEIN KINASE TNNI3K-RELATED"/>
    <property type="match status" value="1"/>
</dbReference>
<dbReference type="Gene3D" id="3.30.200.20">
    <property type="entry name" value="Phosphorylase Kinase, domain 1"/>
    <property type="match status" value="1"/>
</dbReference>
<dbReference type="PRINTS" id="PR00109">
    <property type="entry name" value="TYRKINASE"/>
</dbReference>
<dbReference type="InterPro" id="IPR055164">
    <property type="entry name" value="EDR1/CTR1/ARMC3-like_pept-like"/>
</dbReference>
<comment type="similarity">
    <text evidence="1">Belongs to the protein kinase superfamily. TKL Ser/Thr protein kinase family. RAF subfamily.</text>
</comment>
<name>A0A835UXQ7_VANPL</name>
<dbReference type="GO" id="GO:0004674">
    <property type="term" value="F:protein serine/threonine kinase activity"/>
    <property type="evidence" value="ECO:0007669"/>
    <property type="project" value="UniProtKB-KW"/>
</dbReference>
<sequence>MRSARMPQSRRNAVFHNIPFTGASPVCADERLLSDHEHEIHPDPQRISESYRAPLLQWDELQQSLPDSLSTMAVEMRGRQNRVPVRGLLSGCESNGSVENVFSGASVEGTTSTTDDGNSDVVPGDFGARKEFGSRHWAQKARESYYLQLTLAARLPSLAFLAGQPYPFLEDAQEICGLFADSITVSYRLWVNGCLFYSDKITDGFYNIMGLDPFLWVLCNDLDEGKRLPSLTTLKEVDPSESSMEVLLIDRNGDAELKELEEKALGYYHSYGFTLELVKQLADLVSRFMGGAFHTEQEELFVQWKRSTNELKTTQGHVVIHIGSLSYGLCRHRAILFKELADSLGLPCRLAQGCKHCSSTYRTSCLVKLYNHEQSLREYVVDLIREPGHVYDPDSSINGCLLSFVPSPFKIPNSTVCPTSYTYDGSKALKLGYEGVHVVNTQHSGFLDVASSNFMDPHPKLLWNHSSIQAACREAVKSSDEIGSTEGAPSKAEVCKKTANPTKCIQNGNVVISKEANIPRCTMLEPSLAKDWLEISWNELQMKERIGAGSFGIVYRAEWHGSDVAVKVLADQDFYEGQMKEFLREVSIMNWIRHPNVILFMGAVTKPPHLSIVTEYLPRGSLYHLINRTAAGETLDQKRRLRMALDVAKGINYLHCLNPPIVHWDLKSPNLLVDKNWSVKVCDFGLSRLKANTFISSKSVGGTAEWMAPEFLRGERTDEKSDVFSFGVVLWELLTMQQPWRGLSPAQVVGAVAFQNRRLIIPQNTCAALADLINSCWADDPRQRPSFTSIVESLKKILKSQSIKGGSS</sequence>
<keyword evidence="5 10" id="KW-0547">Nucleotide-binding</keyword>
<dbReference type="InterPro" id="IPR051681">
    <property type="entry name" value="Ser/Thr_Kinases-Pseudokinases"/>
</dbReference>
<evidence type="ECO:0000256" key="10">
    <source>
        <dbReference type="PROSITE-ProRule" id="PRU10141"/>
    </source>
</evidence>
<dbReference type="InterPro" id="IPR011009">
    <property type="entry name" value="Kinase-like_dom_sf"/>
</dbReference>
<organism evidence="12 13">
    <name type="scientific">Vanilla planifolia</name>
    <name type="common">Vanilla</name>
    <dbReference type="NCBI Taxonomy" id="51239"/>
    <lineage>
        <taxon>Eukaryota</taxon>
        <taxon>Viridiplantae</taxon>
        <taxon>Streptophyta</taxon>
        <taxon>Embryophyta</taxon>
        <taxon>Tracheophyta</taxon>
        <taxon>Spermatophyta</taxon>
        <taxon>Magnoliopsida</taxon>
        <taxon>Liliopsida</taxon>
        <taxon>Asparagales</taxon>
        <taxon>Orchidaceae</taxon>
        <taxon>Vanilloideae</taxon>
        <taxon>Vanilleae</taxon>
        <taxon>Vanilla</taxon>
    </lineage>
</organism>
<dbReference type="GO" id="GO:0005524">
    <property type="term" value="F:ATP binding"/>
    <property type="evidence" value="ECO:0007669"/>
    <property type="project" value="UniProtKB-UniRule"/>
</dbReference>
<dbReference type="PROSITE" id="PS00108">
    <property type="entry name" value="PROTEIN_KINASE_ST"/>
    <property type="match status" value="1"/>
</dbReference>
<evidence type="ECO:0000256" key="3">
    <source>
        <dbReference type="ARBA" id="ARBA00022527"/>
    </source>
</evidence>
<evidence type="ECO:0000259" key="11">
    <source>
        <dbReference type="PROSITE" id="PS50011"/>
    </source>
</evidence>
<dbReference type="EMBL" id="JADCNL010000006">
    <property type="protein sequence ID" value="KAG0476320.1"/>
    <property type="molecule type" value="Genomic_DNA"/>
</dbReference>
<evidence type="ECO:0000313" key="12">
    <source>
        <dbReference type="EMBL" id="KAG0476320.1"/>
    </source>
</evidence>